<evidence type="ECO:0000313" key="6">
    <source>
        <dbReference type="EMBL" id="GIG92237.1"/>
    </source>
</evidence>
<evidence type="ECO:0000256" key="4">
    <source>
        <dbReference type="PROSITE-ProRule" id="PRU00335"/>
    </source>
</evidence>
<name>A0ABQ4EDB4_9ACTN</name>
<evidence type="ECO:0000259" key="5">
    <source>
        <dbReference type="PROSITE" id="PS50977"/>
    </source>
</evidence>
<organism evidence="6 7">
    <name type="scientific">Plantactinospora endophytica</name>
    <dbReference type="NCBI Taxonomy" id="673535"/>
    <lineage>
        <taxon>Bacteria</taxon>
        <taxon>Bacillati</taxon>
        <taxon>Actinomycetota</taxon>
        <taxon>Actinomycetes</taxon>
        <taxon>Micromonosporales</taxon>
        <taxon>Micromonosporaceae</taxon>
        <taxon>Plantactinospora</taxon>
    </lineage>
</organism>
<reference evidence="6 7" key="1">
    <citation type="submission" date="2021-01" db="EMBL/GenBank/DDBJ databases">
        <title>Whole genome shotgun sequence of Plantactinospora endophytica NBRC 110450.</title>
        <authorList>
            <person name="Komaki H."/>
            <person name="Tamura T."/>
        </authorList>
    </citation>
    <scope>NUCLEOTIDE SEQUENCE [LARGE SCALE GENOMIC DNA]</scope>
    <source>
        <strain evidence="6 7">NBRC 110450</strain>
    </source>
</reference>
<dbReference type="RefSeq" id="WP_203870590.1">
    <property type="nucleotide sequence ID" value="NZ_BONW01000042.1"/>
</dbReference>
<dbReference type="Pfam" id="PF17754">
    <property type="entry name" value="TetR_C_14"/>
    <property type="match status" value="1"/>
</dbReference>
<dbReference type="Proteomes" id="UP000646749">
    <property type="component" value="Unassembled WGS sequence"/>
</dbReference>
<dbReference type="PROSITE" id="PS50977">
    <property type="entry name" value="HTH_TETR_2"/>
    <property type="match status" value="1"/>
</dbReference>
<keyword evidence="3" id="KW-0804">Transcription</keyword>
<feature type="DNA-binding region" description="H-T-H motif" evidence="4">
    <location>
        <begin position="36"/>
        <end position="55"/>
    </location>
</feature>
<dbReference type="Gene3D" id="1.10.357.10">
    <property type="entry name" value="Tetracycline Repressor, domain 2"/>
    <property type="match status" value="1"/>
</dbReference>
<dbReference type="Gene3D" id="1.10.10.60">
    <property type="entry name" value="Homeodomain-like"/>
    <property type="match status" value="1"/>
</dbReference>
<accession>A0ABQ4EDB4</accession>
<evidence type="ECO:0000256" key="1">
    <source>
        <dbReference type="ARBA" id="ARBA00023015"/>
    </source>
</evidence>
<dbReference type="PANTHER" id="PTHR30055">
    <property type="entry name" value="HTH-TYPE TRANSCRIPTIONAL REGULATOR RUTR"/>
    <property type="match status" value="1"/>
</dbReference>
<dbReference type="InterPro" id="IPR001647">
    <property type="entry name" value="HTH_TetR"/>
</dbReference>
<gene>
    <name evidence="6" type="ORF">Pen02_71730</name>
</gene>
<keyword evidence="2 4" id="KW-0238">DNA-binding</keyword>
<protein>
    <submittedName>
        <fullName evidence="6">TetR family transcriptional regulator</fullName>
    </submittedName>
</protein>
<keyword evidence="1" id="KW-0805">Transcription regulation</keyword>
<keyword evidence="7" id="KW-1185">Reference proteome</keyword>
<dbReference type="SUPFAM" id="SSF46689">
    <property type="entry name" value="Homeodomain-like"/>
    <property type="match status" value="1"/>
</dbReference>
<evidence type="ECO:0000256" key="2">
    <source>
        <dbReference type="ARBA" id="ARBA00023125"/>
    </source>
</evidence>
<evidence type="ECO:0000313" key="7">
    <source>
        <dbReference type="Proteomes" id="UP000646749"/>
    </source>
</evidence>
<dbReference type="InterPro" id="IPR041347">
    <property type="entry name" value="MftR_C"/>
</dbReference>
<feature type="domain" description="HTH tetR-type" evidence="5">
    <location>
        <begin position="13"/>
        <end position="73"/>
    </location>
</feature>
<proteinExistence type="predicted"/>
<sequence length="194" mass="21731">MDETVGRRERKKAATREALHRAALQLAAEQGPDRVTVEAIADAADVSRRTFSNYFANKEEALFHADLVRIRRLLELVHAQPLDTPPWTALTRAAEEHARESEDVDPLWLAQRRLIRSHPSLAAHQIAAYGTVEQEFTAEIARRLPAEPESPLRARVLAGTFLHALRAATSHWTDHPERSLAELVRAALGYVTAE</sequence>
<dbReference type="Pfam" id="PF00440">
    <property type="entry name" value="TetR_N"/>
    <property type="match status" value="1"/>
</dbReference>
<dbReference type="EMBL" id="BONW01000042">
    <property type="protein sequence ID" value="GIG92237.1"/>
    <property type="molecule type" value="Genomic_DNA"/>
</dbReference>
<dbReference type="PANTHER" id="PTHR30055:SF238">
    <property type="entry name" value="MYCOFACTOCIN BIOSYNTHESIS TRANSCRIPTIONAL REGULATOR MFTR-RELATED"/>
    <property type="match status" value="1"/>
</dbReference>
<dbReference type="InterPro" id="IPR023772">
    <property type="entry name" value="DNA-bd_HTH_TetR-type_CS"/>
</dbReference>
<dbReference type="InterPro" id="IPR050109">
    <property type="entry name" value="HTH-type_TetR-like_transc_reg"/>
</dbReference>
<evidence type="ECO:0000256" key="3">
    <source>
        <dbReference type="ARBA" id="ARBA00023163"/>
    </source>
</evidence>
<comment type="caution">
    <text evidence="6">The sequence shown here is derived from an EMBL/GenBank/DDBJ whole genome shotgun (WGS) entry which is preliminary data.</text>
</comment>
<dbReference type="PROSITE" id="PS01081">
    <property type="entry name" value="HTH_TETR_1"/>
    <property type="match status" value="1"/>
</dbReference>
<dbReference type="InterPro" id="IPR009057">
    <property type="entry name" value="Homeodomain-like_sf"/>
</dbReference>